<dbReference type="AlphaFoldDB" id="A0A174ZZT2"/>
<dbReference type="OrthoDB" id="1734087at2"/>
<dbReference type="EMBL" id="CZBX01000011">
    <property type="protein sequence ID" value="CUQ91237.1"/>
    <property type="molecule type" value="Genomic_DNA"/>
</dbReference>
<dbReference type="GO" id="GO:0042777">
    <property type="term" value="P:proton motive force-driven plasma membrane ATP synthesis"/>
    <property type="evidence" value="ECO:0007669"/>
    <property type="project" value="UniProtKB-UniRule"/>
</dbReference>
<gene>
    <name evidence="6" type="primary">atpE</name>
    <name evidence="7" type="ORF">ERS852502_02375</name>
</gene>
<evidence type="ECO:0000256" key="5">
    <source>
        <dbReference type="ARBA" id="ARBA00023310"/>
    </source>
</evidence>
<comment type="function">
    <text evidence="6">Produces ATP from ADP in the presence of a proton gradient across the membrane.</text>
</comment>
<evidence type="ECO:0000313" key="7">
    <source>
        <dbReference type="EMBL" id="CUQ91237.1"/>
    </source>
</evidence>
<reference evidence="7 8" key="1">
    <citation type="submission" date="2015-09" db="EMBL/GenBank/DDBJ databases">
        <authorList>
            <consortium name="Pathogen Informatics"/>
        </authorList>
    </citation>
    <scope>NUCLEOTIDE SEQUENCE [LARGE SCALE GENOMIC DNA]</scope>
    <source>
        <strain evidence="7 8">2789STDY5834889</strain>
    </source>
</reference>
<sequence>MSGLDKMKAQIIAEAQDNAKEILAQAHAQADSIIGEAKAQAEKDARKIVAQAEARAEDSVKRLASSSDMRKRKAVLEAKQEVISEVLEDAYKAVGELDDAAYFAMLEKVLEKYVLPEEGTICFTEKDRKRMPQGYMEKVYETAKKKGGSLELTETVPDGMDGGFILTYGGIEENCTIKALFDARREELSDKVNRQLFTAV</sequence>
<dbReference type="Pfam" id="PF01991">
    <property type="entry name" value="vATP-synt_E"/>
    <property type="match status" value="1"/>
</dbReference>
<dbReference type="Proteomes" id="UP000078383">
    <property type="component" value="Unassembled WGS sequence"/>
</dbReference>
<dbReference type="CDD" id="cd06503">
    <property type="entry name" value="ATP-synt_Fo_b"/>
    <property type="match status" value="1"/>
</dbReference>
<dbReference type="InterPro" id="IPR028987">
    <property type="entry name" value="ATP_synth_B-like_membr_sf"/>
</dbReference>
<dbReference type="GO" id="GO:0033178">
    <property type="term" value="C:proton-transporting two-sector ATPase complex, catalytic domain"/>
    <property type="evidence" value="ECO:0007669"/>
    <property type="project" value="InterPro"/>
</dbReference>
<organism evidence="7 8">
    <name type="scientific">[Ruminococcus] torques</name>
    <dbReference type="NCBI Taxonomy" id="33039"/>
    <lineage>
        <taxon>Bacteria</taxon>
        <taxon>Bacillati</taxon>
        <taxon>Bacillota</taxon>
        <taxon>Clostridia</taxon>
        <taxon>Lachnospirales</taxon>
        <taxon>Lachnospiraceae</taxon>
        <taxon>Mediterraneibacter</taxon>
    </lineage>
</organism>
<accession>A0A174ZZT2</accession>
<keyword evidence="4 6" id="KW-0406">Ion transport</keyword>
<dbReference type="Gene3D" id="3.30.2320.30">
    <property type="entry name" value="ATP synthase, E subunit, C-terminal"/>
    <property type="match status" value="1"/>
</dbReference>
<evidence type="ECO:0000256" key="6">
    <source>
        <dbReference type="HAMAP-Rule" id="MF_00311"/>
    </source>
</evidence>
<dbReference type="GO" id="GO:0046933">
    <property type="term" value="F:proton-transporting ATP synthase activity, rotational mechanism"/>
    <property type="evidence" value="ECO:0007669"/>
    <property type="project" value="UniProtKB-UniRule"/>
</dbReference>
<keyword evidence="3 6" id="KW-0375">Hydrogen ion transport</keyword>
<protein>
    <recommendedName>
        <fullName evidence="6">V-type proton ATPase subunit E</fullName>
    </recommendedName>
    <alternativeName>
        <fullName evidence="6">V-ATPase subunit E</fullName>
    </alternativeName>
</protein>
<dbReference type="SUPFAM" id="SSF81573">
    <property type="entry name" value="F1F0 ATP synthase subunit B, membrane domain"/>
    <property type="match status" value="1"/>
</dbReference>
<evidence type="ECO:0000256" key="3">
    <source>
        <dbReference type="ARBA" id="ARBA00022781"/>
    </source>
</evidence>
<evidence type="ECO:0000256" key="4">
    <source>
        <dbReference type="ARBA" id="ARBA00023065"/>
    </source>
</evidence>
<dbReference type="RefSeq" id="WP_055148626.1">
    <property type="nucleotide sequence ID" value="NZ_CABJEY010000007.1"/>
</dbReference>
<dbReference type="HAMAP" id="MF_00311">
    <property type="entry name" value="ATP_synth_E_arch"/>
    <property type="match status" value="1"/>
</dbReference>
<evidence type="ECO:0000256" key="2">
    <source>
        <dbReference type="ARBA" id="ARBA00022448"/>
    </source>
</evidence>
<name>A0A174ZZT2_9FIRM</name>
<dbReference type="GO" id="GO:0005524">
    <property type="term" value="F:ATP binding"/>
    <property type="evidence" value="ECO:0007669"/>
    <property type="project" value="UniProtKB-UniRule"/>
</dbReference>
<proteinExistence type="inferred from homology"/>
<keyword evidence="5 6" id="KW-0066">ATP synthesis</keyword>
<evidence type="ECO:0000256" key="1">
    <source>
        <dbReference type="ARBA" id="ARBA00005901"/>
    </source>
</evidence>
<dbReference type="GO" id="GO:0046961">
    <property type="term" value="F:proton-transporting ATPase activity, rotational mechanism"/>
    <property type="evidence" value="ECO:0007669"/>
    <property type="project" value="InterPro"/>
</dbReference>
<dbReference type="InterPro" id="IPR002842">
    <property type="entry name" value="ATPase_V1_Esu"/>
</dbReference>
<dbReference type="SUPFAM" id="SSF160527">
    <property type="entry name" value="V-type ATPase subunit E-like"/>
    <property type="match status" value="1"/>
</dbReference>
<dbReference type="InterPro" id="IPR038495">
    <property type="entry name" value="ATPase_E_C"/>
</dbReference>
<evidence type="ECO:0000313" key="8">
    <source>
        <dbReference type="Proteomes" id="UP000078383"/>
    </source>
</evidence>
<keyword evidence="2 6" id="KW-0813">Transport</keyword>
<comment type="similarity">
    <text evidence="1 6">Belongs to the V-ATPase E subunit family.</text>
</comment>
<dbReference type="Gene3D" id="1.20.5.620">
    <property type="entry name" value="F1F0 ATP synthase subunit B, membrane domain"/>
    <property type="match status" value="1"/>
</dbReference>